<dbReference type="InterPro" id="IPR038765">
    <property type="entry name" value="Papain-like_cys_pep_sf"/>
</dbReference>
<evidence type="ECO:0000256" key="4">
    <source>
        <dbReference type="ARBA" id="ARBA00022786"/>
    </source>
</evidence>
<evidence type="ECO:0000256" key="5">
    <source>
        <dbReference type="ARBA" id="ARBA00022801"/>
    </source>
</evidence>
<dbReference type="OrthoDB" id="442460at2759"/>
<reference evidence="8" key="1">
    <citation type="submission" date="2011-07" db="EMBL/GenBank/DDBJ databases">
        <authorList>
            <consortium name="Caenorhabditis brenneri Sequencing and Analysis Consortium"/>
            <person name="Wilson R.K."/>
        </authorList>
    </citation>
    <scope>NUCLEOTIDE SEQUENCE [LARGE SCALE GENOMIC DNA]</scope>
    <source>
        <strain evidence="8">PB2801</strain>
    </source>
</reference>
<dbReference type="STRING" id="135651.G0PF82"/>
<dbReference type="AlphaFoldDB" id="G0PF82"/>
<keyword evidence="4" id="KW-0833">Ubl conjugation pathway</keyword>
<dbReference type="GO" id="GO:0006508">
    <property type="term" value="P:proteolysis"/>
    <property type="evidence" value="ECO:0007669"/>
    <property type="project" value="UniProtKB-KW"/>
</dbReference>
<gene>
    <name evidence="7" type="ORF">CAEBREN_31434</name>
</gene>
<dbReference type="PANTHER" id="PTHR46896:SF3">
    <property type="entry name" value="FI06413P-RELATED"/>
    <property type="match status" value="1"/>
</dbReference>
<evidence type="ECO:0000313" key="7">
    <source>
        <dbReference type="EMBL" id="EGT53659.1"/>
    </source>
</evidence>
<sequence>MFNTFFYNSLAKEITPLGFSGRVGKNANDPETLKTNILRMQRWTRKFDLFAKDYIVIPINEDFHWMVVAVINPQGALIEDGNEEASRNAPKCFMVFYDPLSGLDPTRRMHITHMIKEYLAAVCGATKGANMKYAVNKGATFDKNRVVVVRPKNAPIQNNFSDCGLYALHFIEGLFCNIDRPVTVDDFPEFDWKECWPEADKMCEFTRDKIYNLIKKRAGPRVRSRIEQYEHDNRCGLSREGESRKSRRHSAVPCSAQYRTPRNTNYYRRFYSLNPPPIKVVQEEPFFSNPRNVATMPVTQKVRKIRPPELSFPLAY</sequence>
<organism evidence="8">
    <name type="scientific">Caenorhabditis brenneri</name>
    <name type="common">Nematode worm</name>
    <dbReference type="NCBI Taxonomy" id="135651"/>
    <lineage>
        <taxon>Eukaryota</taxon>
        <taxon>Metazoa</taxon>
        <taxon>Ecdysozoa</taxon>
        <taxon>Nematoda</taxon>
        <taxon>Chromadorea</taxon>
        <taxon>Rhabditida</taxon>
        <taxon>Rhabditina</taxon>
        <taxon>Rhabditomorpha</taxon>
        <taxon>Rhabditoidea</taxon>
        <taxon>Rhabditidae</taxon>
        <taxon>Peloderinae</taxon>
        <taxon>Caenorhabditis</taxon>
    </lineage>
</organism>
<dbReference type="GO" id="GO:0070139">
    <property type="term" value="F:SUMO-specific endopeptidase activity"/>
    <property type="evidence" value="ECO:0007669"/>
    <property type="project" value="TreeGrafter"/>
</dbReference>
<evidence type="ECO:0000256" key="3">
    <source>
        <dbReference type="ARBA" id="ARBA00022670"/>
    </source>
</evidence>
<dbReference type="InterPro" id="IPR003653">
    <property type="entry name" value="Peptidase_C48_C"/>
</dbReference>
<keyword evidence="2" id="KW-0597">Phosphoprotein</keyword>
<dbReference type="PROSITE" id="PS50600">
    <property type="entry name" value="ULP_PROTEASE"/>
    <property type="match status" value="1"/>
</dbReference>
<name>G0PF82_CAEBE</name>
<keyword evidence="3" id="KW-0645">Protease</keyword>
<dbReference type="Proteomes" id="UP000008068">
    <property type="component" value="Unassembled WGS sequence"/>
</dbReference>
<evidence type="ECO:0000259" key="6">
    <source>
        <dbReference type="PROSITE" id="PS50600"/>
    </source>
</evidence>
<protein>
    <recommendedName>
        <fullName evidence="6">Ubiquitin-like protease family profile domain-containing protein</fullName>
    </recommendedName>
</protein>
<dbReference type="EMBL" id="GL380351">
    <property type="protein sequence ID" value="EGT53659.1"/>
    <property type="molecule type" value="Genomic_DNA"/>
</dbReference>
<dbReference type="SUPFAM" id="SSF54001">
    <property type="entry name" value="Cysteine proteinases"/>
    <property type="match status" value="1"/>
</dbReference>
<dbReference type="GO" id="GO:0005737">
    <property type="term" value="C:cytoplasm"/>
    <property type="evidence" value="ECO:0007669"/>
    <property type="project" value="TreeGrafter"/>
</dbReference>
<dbReference type="GO" id="GO:0016926">
    <property type="term" value="P:protein desumoylation"/>
    <property type="evidence" value="ECO:0007669"/>
    <property type="project" value="TreeGrafter"/>
</dbReference>
<keyword evidence="5" id="KW-0378">Hydrolase</keyword>
<keyword evidence="8" id="KW-1185">Reference proteome</keyword>
<dbReference type="PANTHER" id="PTHR46896">
    <property type="entry name" value="SENTRIN-SPECIFIC PROTEASE"/>
    <property type="match status" value="1"/>
</dbReference>
<dbReference type="InterPro" id="IPR051947">
    <property type="entry name" value="Sentrin-specific_protease"/>
</dbReference>
<dbReference type="HOGENOM" id="CLU_046590_0_0_1"/>
<proteinExistence type="inferred from homology"/>
<comment type="similarity">
    <text evidence="1">Belongs to the peptidase C48 family.</text>
</comment>
<dbReference type="Gene3D" id="3.40.395.10">
    <property type="entry name" value="Adenoviral Proteinase, Chain A"/>
    <property type="match status" value="1"/>
</dbReference>
<evidence type="ECO:0000256" key="2">
    <source>
        <dbReference type="ARBA" id="ARBA00022553"/>
    </source>
</evidence>
<dbReference type="InParanoid" id="G0PF82"/>
<dbReference type="GO" id="GO:0005634">
    <property type="term" value="C:nucleus"/>
    <property type="evidence" value="ECO:0007669"/>
    <property type="project" value="TreeGrafter"/>
</dbReference>
<dbReference type="Pfam" id="PF02902">
    <property type="entry name" value="Peptidase_C48"/>
    <property type="match status" value="1"/>
</dbReference>
<feature type="domain" description="Ubiquitin-like protease family profile" evidence="6">
    <location>
        <begin position="1"/>
        <end position="174"/>
    </location>
</feature>
<accession>G0PF82</accession>
<evidence type="ECO:0000256" key="1">
    <source>
        <dbReference type="ARBA" id="ARBA00005234"/>
    </source>
</evidence>
<evidence type="ECO:0000313" key="8">
    <source>
        <dbReference type="Proteomes" id="UP000008068"/>
    </source>
</evidence>